<proteinExistence type="predicted"/>
<keyword evidence="1" id="KW-0560">Oxidoreductase</keyword>
<dbReference type="Gene3D" id="3.10.129.10">
    <property type="entry name" value="Hotdog Thioesterase"/>
    <property type="match status" value="1"/>
</dbReference>
<name>A0A2W1NV81_9FLAO</name>
<evidence type="ECO:0000313" key="5">
    <source>
        <dbReference type="Proteomes" id="UP000249248"/>
    </source>
</evidence>
<dbReference type="InterPro" id="IPR029069">
    <property type="entry name" value="HotDog_dom_sf"/>
</dbReference>
<evidence type="ECO:0000256" key="1">
    <source>
        <dbReference type="ARBA" id="ARBA00023002"/>
    </source>
</evidence>
<evidence type="ECO:0000259" key="2">
    <source>
        <dbReference type="Pfam" id="PF00171"/>
    </source>
</evidence>
<dbReference type="Gene3D" id="3.40.605.10">
    <property type="entry name" value="Aldehyde Dehydrogenase, Chain A, domain 1"/>
    <property type="match status" value="1"/>
</dbReference>
<feature type="domain" description="Aldehyde dehydrogenase" evidence="2">
    <location>
        <begin position="12"/>
        <end position="501"/>
    </location>
</feature>
<feature type="domain" description="MaoC-like" evidence="3">
    <location>
        <begin position="545"/>
        <end position="648"/>
    </location>
</feature>
<comment type="caution">
    <text evidence="4">The sequence shown here is derived from an EMBL/GenBank/DDBJ whole genome shotgun (WGS) entry which is preliminary data.</text>
</comment>
<dbReference type="NCBIfam" id="NF008868">
    <property type="entry name" value="PRK11903.1"/>
    <property type="match status" value="1"/>
</dbReference>
<dbReference type="Pfam" id="PF00171">
    <property type="entry name" value="Aldedh"/>
    <property type="match status" value="1"/>
</dbReference>
<dbReference type="RefSeq" id="WP_111061589.1">
    <property type="nucleotide sequence ID" value="NZ_JBHUCU010000007.1"/>
</dbReference>
<reference evidence="4 5" key="1">
    <citation type="submission" date="2018-06" db="EMBL/GenBank/DDBJ databases">
        <title>The draft genome sequence of Crocinitomix sp. SM1701.</title>
        <authorList>
            <person name="Zhang X."/>
        </authorList>
    </citation>
    <scope>NUCLEOTIDE SEQUENCE [LARGE SCALE GENOMIC DNA]</scope>
    <source>
        <strain evidence="4 5">SM1701</strain>
    </source>
</reference>
<dbReference type="PANTHER" id="PTHR43111:SF1">
    <property type="entry name" value="ALDEHYDE DEHYDROGENASE B-RELATED"/>
    <property type="match status" value="1"/>
</dbReference>
<dbReference type="GO" id="GO:0016620">
    <property type="term" value="F:oxidoreductase activity, acting on the aldehyde or oxo group of donors, NAD or NADP as acceptor"/>
    <property type="evidence" value="ECO:0007669"/>
    <property type="project" value="InterPro"/>
</dbReference>
<dbReference type="InterPro" id="IPR002539">
    <property type="entry name" value="MaoC-like_dom"/>
</dbReference>
<dbReference type="Gene3D" id="3.40.309.10">
    <property type="entry name" value="Aldehyde Dehydrogenase, Chain A, domain 2"/>
    <property type="match status" value="1"/>
</dbReference>
<dbReference type="Proteomes" id="UP000249248">
    <property type="component" value="Unassembled WGS sequence"/>
</dbReference>
<dbReference type="InterPro" id="IPR015590">
    <property type="entry name" value="Aldehyde_DH_dom"/>
</dbReference>
<dbReference type="OrthoDB" id="9801625at2"/>
<dbReference type="NCBIfam" id="TIGR02278">
    <property type="entry name" value="PaaN-DH"/>
    <property type="match status" value="1"/>
</dbReference>
<gene>
    <name evidence="4" type="ORF">DNU06_02340</name>
</gene>
<dbReference type="SUPFAM" id="SSF53720">
    <property type="entry name" value="ALDH-like"/>
    <property type="match status" value="1"/>
</dbReference>
<sequence length="684" mass="75156">MTTYQNYALGNWQSGDGTEIEHFNTITGEKIGETSSKGLDFKAMREYAVEKGGYALRRMTFQERGMMLKKLALHLMSIKKKFYTLSAATGATRVDSWIDIEGGIGNLFANASLRRQFPDLPYYVDGQAAALSKEGTFIGHHIMVPKEGVAIHINAFNFPIWGMLEKIAVNLMAGVPAIVKPSEYTSYLTELMVREIIASKILPEGALQLVTGLGHGILDHVTNQDIITFTGSAKTGKMLKSLPNIVENSVPFNMEADSLNASILGKDAVPGTPEFDIFIKEVQKEITVKAGQKCTSIRRIIVPEDLMEDVQIALSKRLSKIVIGDPANEAVRMGALATHLQVERVKENVKLLQAEQEIVFGDLENFEVHESADRSKGAFFSPILFRNDDPFNKTAVHDIECFGPVSTLMPYKDLEEAVQIAKLGKGSLVSSIITADDKIATDYVVNAASMHGRILVLNERCAKESTGHGSPMPLLTHGGPGRAGGGEEMGGMRGVMHYLQRTAIQGHPQTITAITQQFQVGADQPEPIEHVFRKHFEDLKVGMTVFTHKHTVTETDITNFANVSGDNFYAHMDATSLDGTIFEQRVAHGYFLLSKAAGLFVDPKKGPVLLNYGVEEARFTKPVYPGATIGVRFTVKEKIDQEKKSEEDIAKGIVKFLVDIYDETGETVGIATILTMVKKIDQSK</sequence>
<dbReference type="InterPro" id="IPR016161">
    <property type="entry name" value="Ald_DH/histidinol_DH"/>
</dbReference>
<dbReference type="Pfam" id="PF01575">
    <property type="entry name" value="MaoC_dehydratas"/>
    <property type="match status" value="1"/>
</dbReference>
<keyword evidence="5" id="KW-1185">Reference proteome</keyword>
<dbReference type="CDD" id="cd07128">
    <property type="entry name" value="ALDH_MaoC-N"/>
    <property type="match status" value="1"/>
</dbReference>
<dbReference type="SUPFAM" id="SSF54637">
    <property type="entry name" value="Thioesterase/thiol ester dehydrase-isomerase"/>
    <property type="match status" value="1"/>
</dbReference>
<dbReference type="AlphaFoldDB" id="A0A2W1NV81"/>
<dbReference type="InterPro" id="IPR016163">
    <property type="entry name" value="Ald_DH_C"/>
</dbReference>
<protein>
    <submittedName>
        <fullName evidence="4">Phenylacetic acid degradation bifunctional protein PaaZ</fullName>
    </submittedName>
</protein>
<organism evidence="4 5">
    <name type="scientific">Putridiphycobacter roseus</name>
    <dbReference type="NCBI Taxonomy" id="2219161"/>
    <lineage>
        <taxon>Bacteria</taxon>
        <taxon>Pseudomonadati</taxon>
        <taxon>Bacteroidota</taxon>
        <taxon>Flavobacteriia</taxon>
        <taxon>Flavobacteriales</taxon>
        <taxon>Crocinitomicaceae</taxon>
        <taxon>Putridiphycobacter</taxon>
    </lineage>
</organism>
<accession>A0A2W1NV81</accession>
<dbReference type="InterPro" id="IPR016162">
    <property type="entry name" value="Ald_DH_N"/>
</dbReference>
<evidence type="ECO:0000259" key="3">
    <source>
        <dbReference type="Pfam" id="PF01575"/>
    </source>
</evidence>
<dbReference type="PANTHER" id="PTHR43111">
    <property type="entry name" value="ALDEHYDE DEHYDROGENASE B-RELATED"/>
    <property type="match status" value="1"/>
</dbReference>
<dbReference type="InterPro" id="IPR011966">
    <property type="entry name" value="PaaN-DH"/>
</dbReference>
<dbReference type="EMBL" id="QKSB01000001">
    <property type="protein sequence ID" value="PZE18688.1"/>
    <property type="molecule type" value="Genomic_DNA"/>
</dbReference>
<evidence type="ECO:0000313" key="4">
    <source>
        <dbReference type="EMBL" id="PZE18688.1"/>
    </source>
</evidence>